<keyword evidence="2" id="KW-1185">Reference proteome</keyword>
<organism evidence="1 2">
    <name type="scientific">Yinghuangia soli</name>
    <dbReference type="NCBI Taxonomy" id="2908204"/>
    <lineage>
        <taxon>Bacteria</taxon>
        <taxon>Bacillati</taxon>
        <taxon>Actinomycetota</taxon>
        <taxon>Actinomycetes</taxon>
        <taxon>Kitasatosporales</taxon>
        <taxon>Streptomycetaceae</taxon>
        <taxon>Yinghuangia</taxon>
    </lineage>
</organism>
<proteinExistence type="predicted"/>
<gene>
    <name evidence="1" type="ORF">LZ495_12210</name>
</gene>
<name>A0AA41PY14_9ACTN</name>
<dbReference type="AlphaFoldDB" id="A0AA41PY14"/>
<dbReference type="Gene3D" id="6.10.250.2750">
    <property type="match status" value="1"/>
</dbReference>
<evidence type="ECO:0000313" key="2">
    <source>
        <dbReference type="Proteomes" id="UP001165378"/>
    </source>
</evidence>
<reference evidence="1" key="1">
    <citation type="submission" date="2022-01" db="EMBL/GenBank/DDBJ databases">
        <title>Genome-Based Taxonomic Classification of the Phylum Actinobacteria.</title>
        <authorList>
            <person name="Gao Y."/>
        </authorList>
    </citation>
    <scope>NUCLEOTIDE SEQUENCE</scope>
    <source>
        <strain evidence="1">KLBMP 8922</strain>
    </source>
</reference>
<dbReference type="PANTHER" id="PTHR42905">
    <property type="entry name" value="PHOSPHOENOLPYRUVATE CARBOXYLASE"/>
    <property type="match status" value="1"/>
</dbReference>
<dbReference type="CDD" id="cd00377">
    <property type="entry name" value="ICL_PEPM"/>
    <property type="match status" value="1"/>
</dbReference>
<dbReference type="InterPro" id="IPR039556">
    <property type="entry name" value="ICL/PEPM"/>
</dbReference>
<keyword evidence="1" id="KW-0456">Lyase</keyword>
<dbReference type="Gene3D" id="3.20.20.60">
    <property type="entry name" value="Phosphoenolpyruvate-binding domains"/>
    <property type="match status" value="1"/>
</dbReference>
<dbReference type="EMBL" id="JAKFHA010000005">
    <property type="protein sequence ID" value="MCF2527978.1"/>
    <property type="molecule type" value="Genomic_DNA"/>
</dbReference>
<dbReference type="RefSeq" id="WP_235052141.1">
    <property type="nucleotide sequence ID" value="NZ_JAKFHA010000005.1"/>
</dbReference>
<comment type="caution">
    <text evidence="1">The sequence shown here is derived from an EMBL/GenBank/DDBJ whole genome shotgun (WGS) entry which is preliminary data.</text>
</comment>
<dbReference type="Pfam" id="PF13714">
    <property type="entry name" value="PEP_mutase"/>
    <property type="match status" value="1"/>
</dbReference>
<dbReference type="PANTHER" id="PTHR42905:SF16">
    <property type="entry name" value="CARBOXYPHOSPHONOENOLPYRUVATE PHOSPHONOMUTASE-LIKE PROTEIN (AFU_ORTHOLOGUE AFUA_5G07230)"/>
    <property type="match status" value="1"/>
</dbReference>
<dbReference type="SUPFAM" id="SSF51621">
    <property type="entry name" value="Phosphoenolpyruvate/pyruvate domain"/>
    <property type="match status" value="1"/>
</dbReference>
<dbReference type="Proteomes" id="UP001165378">
    <property type="component" value="Unassembled WGS sequence"/>
</dbReference>
<dbReference type="GO" id="GO:0016829">
    <property type="term" value="F:lyase activity"/>
    <property type="evidence" value="ECO:0007669"/>
    <property type="project" value="UniProtKB-KW"/>
</dbReference>
<protein>
    <submittedName>
        <fullName evidence="1">Isocitrate lyase/phosphoenolpyruvate mutase family protein</fullName>
    </submittedName>
</protein>
<accession>A0AA41PY14</accession>
<dbReference type="InterPro" id="IPR040442">
    <property type="entry name" value="Pyrv_kinase-like_dom_sf"/>
</dbReference>
<evidence type="ECO:0000313" key="1">
    <source>
        <dbReference type="EMBL" id="MCF2527978.1"/>
    </source>
</evidence>
<sequence length="269" mass="27264">MTTHAEKARLFRSLHTPSAPLALANAWDVGSAVVIEAAGAAAIATTSAGVAWSLGSRDGDRLARDRALDLIARIAAAVAVPVTADIEGGFGDGPDAVAETVAGVVAAGAVGINIEDAARPPAELASRIEAARRAVERAGAELFVNARIDTFLFGLGEPETRLPETLKRARMYVDAGADGIFVPGVADSTTIAALAAEISVPLNVMAGPGTPPVGELGALGVARVSLGSGVAQAAYAAARRAAKELYSEGTYASLEDALAYPEVNDLLPE</sequence>
<dbReference type="InterPro" id="IPR015813">
    <property type="entry name" value="Pyrv/PenolPyrv_kinase-like_dom"/>
</dbReference>